<dbReference type="Proteomes" id="UP000271380">
    <property type="component" value="Chromosome"/>
</dbReference>
<feature type="region of interest" description="Disordered" evidence="1">
    <location>
        <begin position="229"/>
        <end position="253"/>
    </location>
</feature>
<protein>
    <submittedName>
        <fullName evidence="3">LPxTG domain-containing protein</fullName>
    </submittedName>
</protein>
<name>A0AB38VUA3_9CORY</name>
<feature type="region of interest" description="Disordered" evidence="1">
    <location>
        <begin position="362"/>
        <end position="456"/>
    </location>
</feature>
<dbReference type="PANTHER" id="PTHR13361:SF1">
    <property type="entry name" value="WW DOMAIN-BINDING PROTEIN 11"/>
    <property type="match status" value="1"/>
</dbReference>
<feature type="compositionally biased region" description="Pro residues" evidence="1">
    <location>
        <begin position="364"/>
        <end position="375"/>
    </location>
</feature>
<feature type="region of interest" description="Disordered" evidence="1">
    <location>
        <begin position="39"/>
        <end position="74"/>
    </location>
</feature>
<dbReference type="AlphaFoldDB" id="A0AB38VUA3"/>
<proteinExistence type="predicted"/>
<keyword evidence="2" id="KW-0472">Membrane</keyword>
<evidence type="ECO:0000256" key="2">
    <source>
        <dbReference type="SAM" id="Phobius"/>
    </source>
</evidence>
<keyword evidence="2" id="KW-1133">Transmembrane helix</keyword>
<feature type="region of interest" description="Disordered" evidence="1">
    <location>
        <begin position="475"/>
        <end position="530"/>
    </location>
</feature>
<sequence length="565" mass="59622">MYPSHNEITSNRTHARNLWFAIIFALTLVASTIPVITGNTPHATATPTCTGEKWSDPKCTTTEQNTQSRPDERPTISWTAHDTDNNINDLGAASRIASTVNKKLKEALHAVMSNKEEQETAVFTLKKQVIGLEEDKEFRFTWSCFNDEGMDKLGDATLKNGDEVKAEGLPLNSTCTITELNGPVSGDKHSLTWLVDGKEKMSEAAAPAVKITPRPKGQSEVTVVAVNSYKSEKEPEPQPGPEPKPEPKTGGFTVKKKVTGLKEGEHKDKEFKFIWRCVDDTRAAVSGNAMLKNGGEVTVDGLSLDSTCVLAELNTELSDYEHSLEWFVNGKPAQGIGRNVISVDPKPKGETGVVVIAENKYTPRVPPVPPVPPVSPTTSKPAPTTTSSSKTTTPTTTSSSAAPTTTSSTTTAKPTTSASSTSSAAPTATTSTTSSAKPTTTTSSTEPIVPTTTGQFPPIIPIPIPIPVPPAPFPPAPAPAPAPAPVPAPNGGNNTPATPHHGGTNTAQPQQNNGKNTTTATPHQTNKGKGLANTGASVIWLALVALLLAAVGGFITYRSRKSKKD</sequence>
<dbReference type="EMBL" id="LR134377">
    <property type="protein sequence ID" value="VEH06983.1"/>
    <property type="molecule type" value="Genomic_DNA"/>
</dbReference>
<feature type="compositionally biased region" description="Pro residues" evidence="1">
    <location>
        <begin position="475"/>
        <end position="488"/>
    </location>
</feature>
<evidence type="ECO:0000256" key="1">
    <source>
        <dbReference type="SAM" id="MobiDB-lite"/>
    </source>
</evidence>
<evidence type="ECO:0000313" key="4">
    <source>
        <dbReference type="Proteomes" id="UP000271380"/>
    </source>
</evidence>
<evidence type="ECO:0000313" key="3">
    <source>
        <dbReference type="EMBL" id="VEH06983.1"/>
    </source>
</evidence>
<feature type="transmembrane region" description="Helical" evidence="2">
    <location>
        <begin position="538"/>
        <end position="557"/>
    </location>
</feature>
<feature type="compositionally biased region" description="Polar residues" evidence="1">
    <location>
        <begin position="39"/>
        <end position="49"/>
    </location>
</feature>
<dbReference type="PANTHER" id="PTHR13361">
    <property type="entry name" value="WW DOMAIN-BINDING PROTEIN 11"/>
    <property type="match status" value="1"/>
</dbReference>
<organism evidence="3 4">
    <name type="scientific">Corynebacterium kutscheri</name>
    <dbReference type="NCBI Taxonomy" id="35755"/>
    <lineage>
        <taxon>Bacteria</taxon>
        <taxon>Bacillati</taxon>
        <taxon>Actinomycetota</taxon>
        <taxon>Actinomycetes</taxon>
        <taxon>Mycobacteriales</taxon>
        <taxon>Corynebacteriaceae</taxon>
        <taxon>Corynebacterium</taxon>
    </lineage>
</organism>
<feature type="compositionally biased region" description="Low complexity" evidence="1">
    <location>
        <begin position="376"/>
        <end position="456"/>
    </location>
</feature>
<dbReference type="NCBIfam" id="TIGR01167">
    <property type="entry name" value="LPXTG_anchor"/>
    <property type="match status" value="1"/>
</dbReference>
<gene>
    <name evidence="3" type="ORF">NCTC949_01458</name>
</gene>
<feature type="compositionally biased region" description="Polar residues" evidence="1">
    <location>
        <begin position="491"/>
        <end position="527"/>
    </location>
</feature>
<dbReference type="Gene3D" id="2.60.40.1140">
    <property type="entry name" value="Collagen-binding surface protein Cna, B-type domain"/>
    <property type="match status" value="1"/>
</dbReference>
<feature type="transmembrane region" description="Helical" evidence="2">
    <location>
        <begin position="18"/>
        <end position="37"/>
    </location>
</feature>
<reference evidence="3 4" key="1">
    <citation type="submission" date="2018-12" db="EMBL/GenBank/DDBJ databases">
        <authorList>
            <consortium name="Pathogen Informatics"/>
        </authorList>
    </citation>
    <scope>NUCLEOTIDE SEQUENCE [LARGE SCALE GENOMIC DNA]</scope>
    <source>
        <strain evidence="3 4">NCTC949</strain>
    </source>
</reference>
<keyword evidence="2" id="KW-0812">Transmembrane</keyword>
<accession>A0AB38VUA3</accession>
<feature type="compositionally biased region" description="Polar residues" evidence="1">
    <location>
        <begin position="58"/>
        <end position="68"/>
    </location>
</feature>